<name>A0A5C3MWY9_9AGAM</name>
<sequence>MSSGSDISAEIPGVVGTRYVTAAGLAVLLWDHVLTLDSELALIWRRELTFLRVAFIGLRYGVLASLLLAVQATSGFSSHLSDRLSELDKCDRGYQPRLGGLSKLCGHSTHLYPLGSQAANSQSLGGRICCMLWCLHVFRRAGC</sequence>
<dbReference type="Proteomes" id="UP000305948">
    <property type="component" value="Unassembled WGS sequence"/>
</dbReference>
<evidence type="ECO:0000313" key="3">
    <source>
        <dbReference type="Proteomes" id="UP000305948"/>
    </source>
</evidence>
<dbReference type="EMBL" id="ML213534">
    <property type="protein sequence ID" value="TFK45971.1"/>
    <property type="molecule type" value="Genomic_DNA"/>
</dbReference>
<reference evidence="2 3" key="1">
    <citation type="journal article" date="2019" name="Nat. Ecol. Evol.">
        <title>Megaphylogeny resolves global patterns of mushroom evolution.</title>
        <authorList>
            <person name="Varga T."/>
            <person name="Krizsan K."/>
            <person name="Foldi C."/>
            <person name="Dima B."/>
            <person name="Sanchez-Garcia M."/>
            <person name="Sanchez-Ramirez S."/>
            <person name="Szollosi G.J."/>
            <person name="Szarkandi J.G."/>
            <person name="Papp V."/>
            <person name="Albert L."/>
            <person name="Andreopoulos W."/>
            <person name="Angelini C."/>
            <person name="Antonin V."/>
            <person name="Barry K.W."/>
            <person name="Bougher N.L."/>
            <person name="Buchanan P."/>
            <person name="Buyck B."/>
            <person name="Bense V."/>
            <person name="Catcheside P."/>
            <person name="Chovatia M."/>
            <person name="Cooper J."/>
            <person name="Damon W."/>
            <person name="Desjardin D."/>
            <person name="Finy P."/>
            <person name="Geml J."/>
            <person name="Haridas S."/>
            <person name="Hughes K."/>
            <person name="Justo A."/>
            <person name="Karasinski D."/>
            <person name="Kautmanova I."/>
            <person name="Kiss B."/>
            <person name="Kocsube S."/>
            <person name="Kotiranta H."/>
            <person name="LaButti K.M."/>
            <person name="Lechner B.E."/>
            <person name="Liimatainen K."/>
            <person name="Lipzen A."/>
            <person name="Lukacs Z."/>
            <person name="Mihaltcheva S."/>
            <person name="Morgado L.N."/>
            <person name="Niskanen T."/>
            <person name="Noordeloos M.E."/>
            <person name="Ohm R.A."/>
            <person name="Ortiz-Santana B."/>
            <person name="Ovrebo C."/>
            <person name="Racz N."/>
            <person name="Riley R."/>
            <person name="Savchenko A."/>
            <person name="Shiryaev A."/>
            <person name="Soop K."/>
            <person name="Spirin V."/>
            <person name="Szebenyi C."/>
            <person name="Tomsovsky M."/>
            <person name="Tulloss R.E."/>
            <person name="Uehling J."/>
            <person name="Grigoriev I.V."/>
            <person name="Vagvolgyi C."/>
            <person name="Papp T."/>
            <person name="Martin F.M."/>
            <person name="Miettinen O."/>
            <person name="Hibbett D.S."/>
            <person name="Nagy L.G."/>
        </authorList>
    </citation>
    <scope>NUCLEOTIDE SEQUENCE [LARGE SCALE GENOMIC DNA]</scope>
    <source>
        <strain evidence="2 3">OMC1185</strain>
    </source>
</reference>
<dbReference type="Pfam" id="PF20151">
    <property type="entry name" value="DUF6533"/>
    <property type="match status" value="1"/>
</dbReference>
<gene>
    <name evidence="2" type="ORF">OE88DRAFT_1059265</name>
</gene>
<dbReference type="InterPro" id="IPR045340">
    <property type="entry name" value="DUF6533"/>
</dbReference>
<keyword evidence="3" id="KW-1185">Reference proteome</keyword>
<evidence type="ECO:0000259" key="1">
    <source>
        <dbReference type="Pfam" id="PF20151"/>
    </source>
</evidence>
<dbReference type="AlphaFoldDB" id="A0A5C3MWY9"/>
<evidence type="ECO:0000313" key="2">
    <source>
        <dbReference type="EMBL" id="TFK45971.1"/>
    </source>
</evidence>
<protein>
    <recommendedName>
        <fullName evidence="1">DUF6533 domain-containing protein</fullName>
    </recommendedName>
</protein>
<organism evidence="2 3">
    <name type="scientific">Heliocybe sulcata</name>
    <dbReference type="NCBI Taxonomy" id="5364"/>
    <lineage>
        <taxon>Eukaryota</taxon>
        <taxon>Fungi</taxon>
        <taxon>Dikarya</taxon>
        <taxon>Basidiomycota</taxon>
        <taxon>Agaricomycotina</taxon>
        <taxon>Agaricomycetes</taxon>
        <taxon>Gloeophyllales</taxon>
        <taxon>Gloeophyllaceae</taxon>
        <taxon>Heliocybe</taxon>
    </lineage>
</organism>
<proteinExistence type="predicted"/>
<feature type="domain" description="DUF6533" evidence="1">
    <location>
        <begin position="19"/>
        <end position="63"/>
    </location>
</feature>
<dbReference type="OrthoDB" id="3037019at2759"/>
<accession>A0A5C3MWY9</accession>